<evidence type="ECO:0000256" key="3">
    <source>
        <dbReference type="ARBA" id="ARBA00022705"/>
    </source>
</evidence>
<keyword evidence="3" id="KW-0235">DNA replication</keyword>
<evidence type="ECO:0000256" key="2">
    <source>
        <dbReference type="ARBA" id="ARBA00022695"/>
    </source>
</evidence>
<dbReference type="EC" id="2.7.7.7" evidence="7"/>
<feature type="domain" description="DNA polymerase III delta subunit-like C-terminal" evidence="6">
    <location>
        <begin position="209"/>
        <end position="305"/>
    </location>
</feature>
<dbReference type="InterPro" id="IPR005790">
    <property type="entry name" value="DNA_polIII_delta"/>
</dbReference>
<dbReference type="PANTHER" id="PTHR34388">
    <property type="entry name" value="DNA POLYMERASE III SUBUNIT DELTA"/>
    <property type="match status" value="1"/>
</dbReference>
<reference evidence="7 8" key="1">
    <citation type="submission" date="2018-09" db="EMBL/GenBank/DDBJ databases">
        <title>Arachidicoccus sp. nov., a bacterium isolated from soil.</title>
        <authorList>
            <person name="Weon H.-Y."/>
            <person name="Kwon S.-W."/>
            <person name="Lee S.A."/>
        </authorList>
    </citation>
    <scope>NUCLEOTIDE SEQUENCE [LARGE SCALE GENOMIC DNA]</scope>
    <source>
        <strain evidence="7 8">KIS59-12</strain>
    </source>
</reference>
<dbReference type="GO" id="GO:0003887">
    <property type="term" value="F:DNA-directed DNA polymerase activity"/>
    <property type="evidence" value="ECO:0007669"/>
    <property type="project" value="UniProtKB-KW"/>
</dbReference>
<dbReference type="GO" id="GO:0003677">
    <property type="term" value="F:DNA binding"/>
    <property type="evidence" value="ECO:0007669"/>
    <property type="project" value="InterPro"/>
</dbReference>
<keyword evidence="4" id="KW-0239">DNA-directed DNA polymerase</keyword>
<dbReference type="Gene3D" id="1.10.8.60">
    <property type="match status" value="1"/>
</dbReference>
<dbReference type="InterPro" id="IPR048466">
    <property type="entry name" value="DNA_pol3_delta-like_C"/>
</dbReference>
<gene>
    <name evidence="7" type="primary">holA</name>
    <name evidence="7" type="ORF">D6B99_14605</name>
</gene>
<dbReference type="NCBIfam" id="TIGR01128">
    <property type="entry name" value="holA"/>
    <property type="match status" value="1"/>
</dbReference>
<protein>
    <submittedName>
        <fullName evidence="7">DNA polymerase III subunit delta</fullName>
        <ecNumber evidence="7">2.7.7.7</ecNumber>
    </submittedName>
</protein>
<dbReference type="Pfam" id="PF21694">
    <property type="entry name" value="DNA_pol3_delta_C"/>
    <property type="match status" value="1"/>
</dbReference>
<keyword evidence="8" id="KW-1185">Reference proteome</keyword>
<dbReference type="GO" id="GO:0009360">
    <property type="term" value="C:DNA polymerase III complex"/>
    <property type="evidence" value="ECO:0007669"/>
    <property type="project" value="InterPro"/>
</dbReference>
<keyword evidence="2 7" id="KW-0548">Nucleotidyltransferase</keyword>
<evidence type="ECO:0000259" key="6">
    <source>
        <dbReference type="Pfam" id="PF21694"/>
    </source>
</evidence>
<dbReference type="InterPro" id="IPR027417">
    <property type="entry name" value="P-loop_NTPase"/>
</dbReference>
<dbReference type="Pfam" id="PF06144">
    <property type="entry name" value="DNA_pol3_delta"/>
    <property type="match status" value="1"/>
</dbReference>
<dbReference type="RefSeq" id="WP_119991233.1">
    <property type="nucleotide sequence ID" value="NZ_CP032489.1"/>
</dbReference>
<proteinExistence type="predicted"/>
<evidence type="ECO:0000259" key="5">
    <source>
        <dbReference type="Pfam" id="PF06144"/>
    </source>
</evidence>
<dbReference type="KEGG" id="ark:D6B99_14605"/>
<dbReference type="Proteomes" id="UP000266118">
    <property type="component" value="Chromosome"/>
</dbReference>
<evidence type="ECO:0000313" key="7">
    <source>
        <dbReference type="EMBL" id="AYD49459.1"/>
    </source>
</evidence>
<organism evidence="7 8">
    <name type="scientific">Arachidicoccus soli</name>
    <dbReference type="NCBI Taxonomy" id="2341117"/>
    <lineage>
        <taxon>Bacteria</taxon>
        <taxon>Pseudomonadati</taxon>
        <taxon>Bacteroidota</taxon>
        <taxon>Chitinophagia</taxon>
        <taxon>Chitinophagales</taxon>
        <taxon>Chitinophagaceae</taxon>
        <taxon>Arachidicoccus</taxon>
    </lineage>
</organism>
<dbReference type="OrthoDB" id="1172326at2"/>
<dbReference type="InterPro" id="IPR010372">
    <property type="entry name" value="DNA_pol3_delta_N"/>
</dbReference>
<dbReference type="EMBL" id="CP032489">
    <property type="protein sequence ID" value="AYD49459.1"/>
    <property type="molecule type" value="Genomic_DNA"/>
</dbReference>
<sequence length="332" mass="38115">MSVEKIISDWENRKFKPFYWLEGEEPFYIDRIMNYAEHQILSESEAEFNLTIFYGRDASWAEVMNACKRFPMFAERQVVLLKEAQYMKDILKLEPYFDSPQFSTTLVVGYKEKKLDARTKLSKTVKKNGELFTSNKIFESKLPEWTNQIVSQRGFSINPKAVHLLVDHIGNDLSRIDNEVNKILINLNGRKNITEEDIENYVGISKEFNVFELQMAIAQKDLPKAIRIIQYFESNPKSAPIQLVLPALYNFFSKVIIASGISGGEKNIAAAIGVSPFFVKDYIMTARNYDPLALEMVLLQLHQCNLRSIGIDQVSTTSSASLLKEMVVKIIR</sequence>
<dbReference type="SUPFAM" id="SSF52540">
    <property type="entry name" value="P-loop containing nucleoside triphosphate hydrolases"/>
    <property type="match status" value="1"/>
</dbReference>
<keyword evidence="1 7" id="KW-0808">Transferase</keyword>
<dbReference type="Gene3D" id="1.20.272.10">
    <property type="match status" value="1"/>
</dbReference>
<dbReference type="GO" id="GO:0006261">
    <property type="term" value="P:DNA-templated DNA replication"/>
    <property type="evidence" value="ECO:0007669"/>
    <property type="project" value="TreeGrafter"/>
</dbReference>
<dbReference type="PANTHER" id="PTHR34388:SF1">
    <property type="entry name" value="DNA POLYMERASE III SUBUNIT DELTA"/>
    <property type="match status" value="1"/>
</dbReference>
<feature type="domain" description="DNA polymerase III delta N-terminal" evidence="5">
    <location>
        <begin position="19"/>
        <end position="132"/>
    </location>
</feature>
<name>A0A386HUL1_9BACT</name>
<accession>A0A386HUL1</accession>
<evidence type="ECO:0000256" key="1">
    <source>
        <dbReference type="ARBA" id="ARBA00022679"/>
    </source>
</evidence>
<evidence type="ECO:0000256" key="4">
    <source>
        <dbReference type="ARBA" id="ARBA00022932"/>
    </source>
</evidence>
<dbReference type="Gene3D" id="3.40.50.300">
    <property type="entry name" value="P-loop containing nucleotide triphosphate hydrolases"/>
    <property type="match status" value="1"/>
</dbReference>
<evidence type="ECO:0000313" key="8">
    <source>
        <dbReference type="Proteomes" id="UP000266118"/>
    </source>
</evidence>
<dbReference type="AlphaFoldDB" id="A0A386HUL1"/>